<name>A0ABW2HBP1_9ACTN</name>
<gene>
    <name evidence="1" type="ORF">ACFQO7_37235</name>
</gene>
<protein>
    <submittedName>
        <fullName evidence="1">Uncharacterized protein</fullName>
    </submittedName>
</protein>
<evidence type="ECO:0000313" key="1">
    <source>
        <dbReference type="EMBL" id="MFC7248136.1"/>
    </source>
</evidence>
<dbReference type="RefSeq" id="WP_376810803.1">
    <property type="nucleotide sequence ID" value="NZ_JBHTAC010000082.1"/>
</dbReference>
<organism evidence="1 2">
    <name type="scientific">Catellatospora aurea</name>
    <dbReference type="NCBI Taxonomy" id="1337874"/>
    <lineage>
        <taxon>Bacteria</taxon>
        <taxon>Bacillati</taxon>
        <taxon>Actinomycetota</taxon>
        <taxon>Actinomycetes</taxon>
        <taxon>Micromonosporales</taxon>
        <taxon>Micromonosporaceae</taxon>
        <taxon>Catellatospora</taxon>
    </lineage>
</organism>
<keyword evidence="2" id="KW-1185">Reference proteome</keyword>
<evidence type="ECO:0000313" key="2">
    <source>
        <dbReference type="Proteomes" id="UP001596392"/>
    </source>
</evidence>
<reference evidence="2" key="1">
    <citation type="journal article" date="2019" name="Int. J. Syst. Evol. Microbiol.">
        <title>The Global Catalogue of Microorganisms (GCM) 10K type strain sequencing project: providing services to taxonomists for standard genome sequencing and annotation.</title>
        <authorList>
            <consortium name="The Broad Institute Genomics Platform"/>
            <consortium name="The Broad Institute Genome Sequencing Center for Infectious Disease"/>
            <person name="Wu L."/>
            <person name="Ma J."/>
        </authorList>
    </citation>
    <scope>NUCLEOTIDE SEQUENCE [LARGE SCALE GENOMIC DNA]</scope>
    <source>
        <strain evidence="2">CGMCC 1.9106</strain>
    </source>
</reference>
<sequence>MVTRLTATGCRVRRRHEPDTERDVNGVMMCVSGYIFFDVSTSKKM</sequence>
<proteinExistence type="predicted"/>
<accession>A0ABW2HBP1</accession>
<dbReference type="Proteomes" id="UP001596392">
    <property type="component" value="Unassembled WGS sequence"/>
</dbReference>
<dbReference type="EMBL" id="JBHTAC010000082">
    <property type="protein sequence ID" value="MFC7248136.1"/>
    <property type="molecule type" value="Genomic_DNA"/>
</dbReference>
<comment type="caution">
    <text evidence="1">The sequence shown here is derived from an EMBL/GenBank/DDBJ whole genome shotgun (WGS) entry which is preliminary data.</text>
</comment>